<dbReference type="Proteomes" id="UP001491552">
    <property type="component" value="Unassembled WGS sequence"/>
</dbReference>
<proteinExistence type="predicted"/>
<dbReference type="RefSeq" id="WP_349136147.1">
    <property type="nucleotide sequence ID" value="NZ_JBBMFF010000231.1"/>
</dbReference>
<feature type="signal peptide" evidence="2">
    <location>
        <begin position="1"/>
        <end position="29"/>
    </location>
</feature>
<keyword evidence="2" id="KW-0732">Signal</keyword>
<evidence type="ECO:0000259" key="3">
    <source>
        <dbReference type="PROSITE" id="PS51272"/>
    </source>
</evidence>
<comment type="caution">
    <text evidence="4">The sequence shown here is derived from an EMBL/GenBank/DDBJ whole genome shotgun (WGS) entry which is preliminary data.</text>
</comment>
<evidence type="ECO:0000313" key="4">
    <source>
        <dbReference type="EMBL" id="MEQ2511442.1"/>
    </source>
</evidence>
<evidence type="ECO:0000313" key="5">
    <source>
        <dbReference type="Proteomes" id="UP001491552"/>
    </source>
</evidence>
<evidence type="ECO:0000256" key="2">
    <source>
        <dbReference type="SAM" id="SignalP"/>
    </source>
</evidence>
<keyword evidence="5" id="KW-1185">Reference proteome</keyword>
<dbReference type="EMBL" id="JBBMFF010000231">
    <property type="protein sequence ID" value="MEQ2511442.1"/>
    <property type="molecule type" value="Genomic_DNA"/>
</dbReference>
<name>A0ABV1G7U7_9FIRM</name>
<keyword evidence="1" id="KW-0677">Repeat</keyword>
<organism evidence="4 5">
    <name type="scientific">Faecousia intestinalis</name>
    <dbReference type="NCBI Taxonomy" id="3133167"/>
    <lineage>
        <taxon>Bacteria</taxon>
        <taxon>Bacillati</taxon>
        <taxon>Bacillota</taxon>
        <taxon>Clostridia</taxon>
        <taxon>Eubacteriales</taxon>
        <taxon>Oscillospiraceae</taxon>
        <taxon>Faecousia</taxon>
    </lineage>
</organism>
<feature type="chain" id="PRO_5046199534" evidence="2">
    <location>
        <begin position="30"/>
        <end position="442"/>
    </location>
</feature>
<dbReference type="InterPro" id="IPR001119">
    <property type="entry name" value="SLH_dom"/>
</dbReference>
<accession>A0ABV1G7U7</accession>
<sequence length="442" mass="49037">MKRCRLTRVCSALLLVALLFSITVPFASAYSDVTRSAFPSYFDAINYVTDNGLMNGTSSTTFEPNTVISRAMIVTTLHRLAGSPASYASVNFTDVSSSAWYYNAVRWAVKYGITTGATTTTFEPDSTVTREQAVTFFYRYLQKYRGVTPIVDMSITSCGDYANIYDYAITPFRWAVSNGIVYPDSSSNKRLYPKAGVYRKELALWICRFGTNVEGIRAGIDNFSFSNTKQYFASATASDMVTTVKPQKYLISTANYNKLLSLATETEEALIGMFVRNTEWIGSCYGLSMSLMLDKYGVIDLNGNYTNSCKTIYSMPQPSNVTDSHHKTVLNRTGSIRFTQLEDTINYYHLSQFIESKVNLSSCGGEFDNKPNASGTPAKGLVDSLAKGGIVMVNYSIESTMSNSTWGHSVLLYGKPILNNGYYIMKSNAGTRWTAIHRQSFA</sequence>
<protein>
    <submittedName>
        <fullName evidence="4">S-layer homology domain-containing protein</fullName>
    </submittedName>
</protein>
<gene>
    <name evidence="4" type="ORF">WMO66_09310</name>
</gene>
<evidence type="ECO:0000256" key="1">
    <source>
        <dbReference type="ARBA" id="ARBA00022737"/>
    </source>
</evidence>
<dbReference type="PROSITE" id="PS51272">
    <property type="entry name" value="SLH"/>
    <property type="match status" value="1"/>
</dbReference>
<dbReference type="Pfam" id="PF00395">
    <property type="entry name" value="SLH"/>
    <property type="match status" value="2"/>
</dbReference>
<reference evidence="4 5" key="1">
    <citation type="submission" date="2024-03" db="EMBL/GenBank/DDBJ databases">
        <title>Human intestinal bacterial collection.</title>
        <authorList>
            <person name="Pauvert C."/>
            <person name="Hitch T.C.A."/>
            <person name="Clavel T."/>
        </authorList>
    </citation>
    <scope>NUCLEOTIDE SEQUENCE [LARGE SCALE GENOMIC DNA]</scope>
    <source>
        <strain evidence="4 5">CLA-AA-H192</strain>
    </source>
</reference>
<feature type="domain" description="SLH" evidence="3">
    <location>
        <begin position="88"/>
        <end position="151"/>
    </location>
</feature>